<keyword evidence="4" id="KW-0560">Oxidoreductase</keyword>
<dbReference type="PROSITE" id="PS51387">
    <property type="entry name" value="FAD_PCMH"/>
    <property type="match status" value="1"/>
</dbReference>
<dbReference type="NCBIfam" id="NF008439">
    <property type="entry name" value="PRK11282.1"/>
    <property type="match status" value="1"/>
</dbReference>
<dbReference type="Pfam" id="PF01565">
    <property type="entry name" value="FAD_binding_4"/>
    <property type="match status" value="1"/>
</dbReference>
<evidence type="ECO:0000256" key="1">
    <source>
        <dbReference type="ARBA" id="ARBA00022630"/>
    </source>
</evidence>
<dbReference type="Proteomes" id="UP000807785">
    <property type="component" value="Unassembled WGS sequence"/>
</dbReference>
<dbReference type="SUPFAM" id="SSF55103">
    <property type="entry name" value="FAD-linked oxidases, C-terminal domain"/>
    <property type="match status" value="1"/>
</dbReference>
<evidence type="ECO:0000256" key="2">
    <source>
        <dbReference type="ARBA" id="ARBA00022827"/>
    </source>
</evidence>
<dbReference type="GO" id="GO:0071949">
    <property type="term" value="F:FAD binding"/>
    <property type="evidence" value="ECO:0007669"/>
    <property type="project" value="InterPro"/>
</dbReference>
<dbReference type="AlphaFoldDB" id="A0A9D7E4S7"/>
<keyword evidence="1" id="KW-0285">Flavoprotein</keyword>
<dbReference type="Gene3D" id="3.30.465.10">
    <property type="match status" value="1"/>
</dbReference>
<dbReference type="PANTHER" id="PTHR11748">
    <property type="entry name" value="D-LACTATE DEHYDROGENASE"/>
    <property type="match status" value="1"/>
</dbReference>
<dbReference type="SUPFAM" id="SSF56176">
    <property type="entry name" value="FAD-binding/transporter-associated domain-like"/>
    <property type="match status" value="1"/>
</dbReference>
<dbReference type="Gene3D" id="1.10.45.10">
    <property type="entry name" value="Vanillyl-alcohol Oxidase, Chain A, domain 4"/>
    <property type="match status" value="1"/>
</dbReference>
<sequence length="357" mass="38114">MKAELQELQDQVRAAAADARPIRLRGSGSKDSYGQTLAGDVVDTRGYAGVVAYEPTELVITARCGTRLAEIESVLAERGQMLAFEPPHFGLDATLGGCVSAGLSGPRRPAAGGVRDFVLGVKLIDGHAELMSFGGQVMKNVAGYDVSRLVCGALGTLGLIAEVSLKVLPKPFEESTLLFRMDQAQALDKLNEWGGQPLPVSASAFCDGALALRLSGAGAAVRAARERLGGEPIDAAQAQDFWSGIREQTDPFFDDDDPLWRLSVPSTAGPLDLPGRQLIEWGGALRWLESAAPAQQIREAADRAGGHATLFRAADKVVPVFQPLPAALQAIHRRLKQAFDPMGIFNPGRMYSENRDE</sequence>
<dbReference type="PANTHER" id="PTHR11748:SF103">
    <property type="entry name" value="GLYCOLATE OXIDASE SUBUNIT GLCE"/>
    <property type="match status" value="1"/>
</dbReference>
<dbReference type="InterPro" id="IPR016171">
    <property type="entry name" value="Vanillyl_alc_oxidase_C-sub2"/>
</dbReference>
<dbReference type="EMBL" id="JADJEV010000003">
    <property type="protein sequence ID" value="MBK6973788.1"/>
    <property type="molecule type" value="Genomic_DNA"/>
</dbReference>
<proteinExistence type="predicted"/>
<dbReference type="InterPro" id="IPR006094">
    <property type="entry name" value="Oxid_FAD_bind_N"/>
</dbReference>
<dbReference type="InterPro" id="IPR016169">
    <property type="entry name" value="FAD-bd_PCMH_sub2"/>
</dbReference>
<name>A0A9D7E4S7_9PROT</name>
<evidence type="ECO:0000313" key="4">
    <source>
        <dbReference type="EMBL" id="MBK6973788.1"/>
    </source>
</evidence>
<accession>A0A9D7E4S7</accession>
<evidence type="ECO:0000313" key="5">
    <source>
        <dbReference type="Proteomes" id="UP000807785"/>
    </source>
</evidence>
<dbReference type="EC" id="1.1.99.14" evidence="4"/>
<feature type="domain" description="FAD-binding PCMH-type" evidence="3">
    <location>
        <begin position="1"/>
        <end position="170"/>
    </location>
</feature>
<keyword evidence="2" id="KW-0274">FAD</keyword>
<gene>
    <name evidence="4" type="primary">glcE</name>
    <name evidence="4" type="ORF">IPH26_12865</name>
</gene>
<reference evidence="4" key="1">
    <citation type="submission" date="2020-10" db="EMBL/GenBank/DDBJ databases">
        <title>Connecting structure to function with the recovery of over 1000 high-quality activated sludge metagenome-assembled genomes encoding full-length rRNA genes using long-read sequencing.</title>
        <authorList>
            <person name="Singleton C.M."/>
            <person name="Petriglieri F."/>
            <person name="Kristensen J.M."/>
            <person name="Kirkegaard R.H."/>
            <person name="Michaelsen T.Y."/>
            <person name="Andersen M.H."/>
            <person name="Karst S.M."/>
            <person name="Dueholm M.S."/>
            <person name="Nielsen P.H."/>
            <person name="Albertsen M."/>
        </authorList>
    </citation>
    <scope>NUCLEOTIDE SEQUENCE</scope>
    <source>
        <strain evidence="4">Bjer_18-Q3-R1-45_BAT3C.347</strain>
    </source>
</reference>
<dbReference type="InterPro" id="IPR036318">
    <property type="entry name" value="FAD-bd_PCMH-like_sf"/>
</dbReference>
<dbReference type="GO" id="GO:0019154">
    <property type="term" value="F:glycolate dehydrogenase activity"/>
    <property type="evidence" value="ECO:0007669"/>
    <property type="project" value="UniProtKB-EC"/>
</dbReference>
<protein>
    <submittedName>
        <fullName evidence="4">Glycolate oxidase subunit GlcE</fullName>
        <ecNumber evidence="4">1.1.99.14</ecNumber>
    </submittedName>
</protein>
<dbReference type="InterPro" id="IPR016166">
    <property type="entry name" value="FAD-bd_PCMH"/>
</dbReference>
<evidence type="ECO:0000259" key="3">
    <source>
        <dbReference type="PROSITE" id="PS51387"/>
    </source>
</evidence>
<comment type="caution">
    <text evidence="4">The sequence shown here is derived from an EMBL/GenBank/DDBJ whole genome shotgun (WGS) entry which is preliminary data.</text>
</comment>
<organism evidence="4 5">
    <name type="scientific">Candidatus Methylophosphatis roskildensis</name>
    <dbReference type="NCBI Taxonomy" id="2899263"/>
    <lineage>
        <taxon>Bacteria</taxon>
        <taxon>Pseudomonadati</taxon>
        <taxon>Pseudomonadota</taxon>
        <taxon>Betaproteobacteria</taxon>
        <taxon>Nitrosomonadales</taxon>
        <taxon>Sterolibacteriaceae</taxon>
        <taxon>Candidatus Methylophosphatis</taxon>
    </lineage>
</organism>
<dbReference type="InterPro" id="IPR016164">
    <property type="entry name" value="FAD-linked_Oxase-like_C"/>
</dbReference>